<dbReference type="KEGG" id="ttf:THTE_2203"/>
<accession>A0A286RFS1</accession>
<evidence type="ECO:0000313" key="2">
    <source>
        <dbReference type="EMBL" id="ASV74805.1"/>
    </source>
</evidence>
<evidence type="ECO:0000313" key="3">
    <source>
        <dbReference type="Proteomes" id="UP000215086"/>
    </source>
</evidence>
<reference evidence="2 3" key="1">
    <citation type="journal article" name="Front. Microbiol.">
        <title>Sugar Metabolism of the First Thermophilic Planctomycete Thermogutta terrifontis: Comparative Genomic and Transcriptomic Approaches.</title>
        <authorList>
            <person name="Elcheninov A.G."/>
            <person name="Menzel P."/>
            <person name="Gudbergsdottir S.R."/>
            <person name="Slesarev A.I."/>
            <person name="Kadnikov V.V."/>
            <person name="Krogh A."/>
            <person name="Bonch-Osmolovskaya E.A."/>
            <person name="Peng X."/>
            <person name="Kublanov I.V."/>
        </authorList>
    </citation>
    <scope>NUCLEOTIDE SEQUENCE [LARGE SCALE GENOMIC DNA]</scope>
    <source>
        <strain evidence="2 3">R1</strain>
    </source>
</reference>
<evidence type="ECO:0000256" key="1">
    <source>
        <dbReference type="SAM" id="MobiDB-lite"/>
    </source>
</evidence>
<keyword evidence="3" id="KW-1185">Reference proteome</keyword>
<dbReference type="Proteomes" id="UP000215086">
    <property type="component" value="Chromosome"/>
</dbReference>
<name>A0A286RFS1_9BACT</name>
<dbReference type="EMBL" id="CP018477">
    <property type="protein sequence ID" value="ASV74805.1"/>
    <property type="molecule type" value="Genomic_DNA"/>
</dbReference>
<protein>
    <submittedName>
        <fullName evidence="2">Uncharacterized protein</fullName>
    </submittedName>
</protein>
<sequence length="38" mass="4119">MVFPSVGNLRNPASATTFLGEEQTPRRPGILADRNCDS</sequence>
<gene>
    <name evidence="2" type="ORF">THTE_2203</name>
</gene>
<dbReference type="AlphaFoldDB" id="A0A286RFS1"/>
<organism evidence="2 3">
    <name type="scientific">Thermogutta terrifontis</name>
    <dbReference type="NCBI Taxonomy" id="1331910"/>
    <lineage>
        <taxon>Bacteria</taxon>
        <taxon>Pseudomonadati</taxon>
        <taxon>Planctomycetota</taxon>
        <taxon>Planctomycetia</taxon>
        <taxon>Pirellulales</taxon>
        <taxon>Thermoguttaceae</taxon>
        <taxon>Thermogutta</taxon>
    </lineage>
</organism>
<feature type="region of interest" description="Disordered" evidence="1">
    <location>
        <begin position="1"/>
        <end position="38"/>
    </location>
</feature>
<proteinExistence type="predicted"/>